<sequence>MNRSLGLNAALVAVVAFFVVLVGLPFWWVVSGSFKIPQEIIARSPTMIPQSFTLQHYQKLFEASDYPVYLVNSLIVAASSTVLTLLLAIPAAYAFFRLVFPGRGILYRTILLAYAFPSIVVLIPLFGLFAKVGLVDRLPALVIVNVAFALPFSIWMLRSFLAGVPKEIEEAAVMDGAPTLTILRRIMIPLIAPGIASVGIYAFVTAWTEYVFASVLILSDAKRTLPVGFSGIIGQYQIDWGLLLAGATVAIVPVVAIFALIGRGFVSGLTEGAVK</sequence>
<evidence type="ECO:0000259" key="8">
    <source>
        <dbReference type="PROSITE" id="PS50928"/>
    </source>
</evidence>
<evidence type="ECO:0000256" key="1">
    <source>
        <dbReference type="ARBA" id="ARBA00004651"/>
    </source>
</evidence>
<feature type="transmembrane region" description="Helical" evidence="7">
    <location>
        <begin position="105"/>
        <end position="126"/>
    </location>
</feature>
<feature type="domain" description="ABC transmembrane type-1" evidence="8">
    <location>
        <begin position="70"/>
        <end position="261"/>
    </location>
</feature>
<dbReference type="InterPro" id="IPR000515">
    <property type="entry name" value="MetI-like"/>
</dbReference>
<keyword evidence="10" id="KW-1185">Reference proteome</keyword>
<dbReference type="PANTHER" id="PTHR32243:SF18">
    <property type="entry name" value="INNER MEMBRANE ABC TRANSPORTER PERMEASE PROTEIN YCJP"/>
    <property type="match status" value="1"/>
</dbReference>
<evidence type="ECO:0000256" key="5">
    <source>
        <dbReference type="ARBA" id="ARBA00022989"/>
    </source>
</evidence>
<dbReference type="Proteomes" id="UP001559025">
    <property type="component" value="Unassembled WGS sequence"/>
</dbReference>
<keyword evidence="6 7" id="KW-0472">Membrane</keyword>
<reference evidence="9 10" key="1">
    <citation type="submission" date="2024-01" db="EMBL/GenBank/DDBJ databases">
        <title>New evidence supports the origin of RcGTA from prophage.</title>
        <authorList>
            <person name="Xu Y."/>
            <person name="Liu B."/>
            <person name="Chen F."/>
        </authorList>
    </citation>
    <scope>NUCLEOTIDE SEQUENCE [LARGE SCALE GENOMIC DNA]</scope>
    <source>
        <strain evidence="9 10">CBW1107-2</strain>
    </source>
</reference>
<gene>
    <name evidence="9" type="ORF">V1479_04450</name>
</gene>
<keyword evidence="2 7" id="KW-0813">Transport</keyword>
<dbReference type="Gene3D" id="1.10.3720.10">
    <property type="entry name" value="MetI-like"/>
    <property type="match status" value="1"/>
</dbReference>
<dbReference type="EMBL" id="JAZHFV010000001">
    <property type="protein sequence ID" value="MEX4006541.1"/>
    <property type="molecule type" value="Genomic_DNA"/>
</dbReference>
<dbReference type="SUPFAM" id="SSF161098">
    <property type="entry name" value="MetI-like"/>
    <property type="match status" value="1"/>
</dbReference>
<feature type="transmembrane region" description="Helical" evidence="7">
    <location>
        <begin position="190"/>
        <end position="218"/>
    </location>
</feature>
<evidence type="ECO:0000313" key="10">
    <source>
        <dbReference type="Proteomes" id="UP001559025"/>
    </source>
</evidence>
<evidence type="ECO:0000256" key="4">
    <source>
        <dbReference type="ARBA" id="ARBA00022692"/>
    </source>
</evidence>
<dbReference type="PROSITE" id="PS50928">
    <property type="entry name" value="ABC_TM1"/>
    <property type="match status" value="1"/>
</dbReference>
<feature type="transmembrane region" description="Helical" evidence="7">
    <location>
        <begin position="238"/>
        <end position="261"/>
    </location>
</feature>
<feature type="transmembrane region" description="Helical" evidence="7">
    <location>
        <begin position="69"/>
        <end position="93"/>
    </location>
</feature>
<keyword evidence="4 7" id="KW-0812">Transmembrane</keyword>
<name>A0ABV3WPF6_9HYPH</name>
<evidence type="ECO:0000256" key="2">
    <source>
        <dbReference type="ARBA" id="ARBA00022448"/>
    </source>
</evidence>
<evidence type="ECO:0000256" key="6">
    <source>
        <dbReference type="ARBA" id="ARBA00023136"/>
    </source>
</evidence>
<comment type="caution">
    <text evidence="9">The sequence shown here is derived from an EMBL/GenBank/DDBJ whole genome shotgun (WGS) entry which is preliminary data.</text>
</comment>
<feature type="transmembrane region" description="Helical" evidence="7">
    <location>
        <begin position="7"/>
        <end position="28"/>
    </location>
</feature>
<keyword evidence="5 7" id="KW-1133">Transmembrane helix</keyword>
<comment type="subcellular location">
    <subcellularLocation>
        <location evidence="1 7">Cell membrane</location>
        <topology evidence="1 7">Multi-pass membrane protein</topology>
    </subcellularLocation>
</comment>
<feature type="transmembrane region" description="Helical" evidence="7">
    <location>
        <begin position="138"/>
        <end position="157"/>
    </location>
</feature>
<dbReference type="RefSeq" id="WP_173187849.1">
    <property type="nucleotide sequence ID" value="NZ_CBDDTD010000001.1"/>
</dbReference>
<dbReference type="InterPro" id="IPR050901">
    <property type="entry name" value="BP-dep_ABC_trans_perm"/>
</dbReference>
<proteinExistence type="inferred from homology"/>
<comment type="similarity">
    <text evidence="7">Belongs to the binding-protein-dependent transport system permease family.</text>
</comment>
<organism evidence="9 10">
    <name type="scientific">Neoaquamicrobium sediminum</name>
    <dbReference type="NCBI Taxonomy" id="1849104"/>
    <lineage>
        <taxon>Bacteria</taxon>
        <taxon>Pseudomonadati</taxon>
        <taxon>Pseudomonadota</taxon>
        <taxon>Alphaproteobacteria</taxon>
        <taxon>Hyphomicrobiales</taxon>
        <taxon>Phyllobacteriaceae</taxon>
        <taxon>Neoaquamicrobium</taxon>
    </lineage>
</organism>
<dbReference type="Pfam" id="PF00528">
    <property type="entry name" value="BPD_transp_1"/>
    <property type="match status" value="1"/>
</dbReference>
<accession>A0ABV3WPF6</accession>
<dbReference type="InterPro" id="IPR035906">
    <property type="entry name" value="MetI-like_sf"/>
</dbReference>
<protein>
    <submittedName>
        <fullName evidence="9">Carbohydrate ABC transporter permease</fullName>
    </submittedName>
</protein>
<evidence type="ECO:0000313" key="9">
    <source>
        <dbReference type="EMBL" id="MEX4006541.1"/>
    </source>
</evidence>
<evidence type="ECO:0000256" key="3">
    <source>
        <dbReference type="ARBA" id="ARBA00022475"/>
    </source>
</evidence>
<dbReference type="PANTHER" id="PTHR32243">
    <property type="entry name" value="MALTOSE TRANSPORT SYSTEM PERMEASE-RELATED"/>
    <property type="match status" value="1"/>
</dbReference>
<keyword evidence="3" id="KW-1003">Cell membrane</keyword>
<dbReference type="CDD" id="cd06261">
    <property type="entry name" value="TM_PBP2"/>
    <property type="match status" value="1"/>
</dbReference>
<evidence type="ECO:0000256" key="7">
    <source>
        <dbReference type="RuleBase" id="RU363032"/>
    </source>
</evidence>